<gene>
    <name evidence="1" type="ORF">NCTC9128_00492</name>
</gene>
<proteinExistence type="predicted"/>
<protein>
    <submittedName>
        <fullName evidence="1">Uncharacterized protein</fullName>
    </submittedName>
</protein>
<dbReference type="AlphaFoldDB" id="A0A2X3BW58"/>
<reference evidence="1 2" key="1">
    <citation type="submission" date="2018-06" db="EMBL/GenBank/DDBJ databases">
        <authorList>
            <consortium name="Pathogen Informatics"/>
            <person name="Doyle S."/>
        </authorList>
    </citation>
    <scope>NUCLEOTIDE SEQUENCE [LARGE SCALE GENOMIC DNA]</scope>
    <source>
        <strain evidence="1 2">NCTC9128</strain>
    </source>
</reference>
<sequence>MKTQNTPATHSDILFTHIVNTLVDLAKHEGTLMTFEGLLRNVSR</sequence>
<accession>A0A2X3BW58</accession>
<evidence type="ECO:0000313" key="1">
    <source>
        <dbReference type="EMBL" id="SQC05907.1"/>
    </source>
</evidence>
<organism evidence="1 2">
    <name type="scientific">Klebsiella pneumoniae</name>
    <dbReference type="NCBI Taxonomy" id="573"/>
    <lineage>
        <taxon>Bacteria</taxon>
        <taxon>Pseudomonadati</taxon>
        <taxon>Pseudomonadota</taxon>
        <taxon>Gammaproteobacteria</taxon>
        <taxon>Enterobacterales</taxon>
        <taxon>Enterobacteriaceae</taxon>
        <taxon>Klebsiella/Raoultella group</taxon>
        <taxon>Klebsiella</taxon>
        <taxon>Klebsiella pneumoniae complex</taxon>
    </lineage>
</organism>
<dbReference type="Proteomes" id="UP000251088">
    <property type="component" value="Unassembled WGS sequence"/>
</dbReference>
<dbReference type="EMBL" id="UAWN01000002">
    <property type="protein sequence ID" value="SQC05907.1"/>
    <property type="molecule type" value="Genomic_DNA"/>
</dbReference>
<name>A0A2X3BW58_KLEPN</name>
<evidence type="ECO:0000313" key="2">
    <source>
        <dbReference type="Proteomes" id="UP000251088"/>
    </source>
</evidence>